<dbReference type="EMBL" id="FMYQ01000005">
    <property type="protein sequence ID" value="SDC28718.1"/>
    <property type="molecule type" value="Genomic_DNA"/>
</dbReference>
<evidence type="ECO:0000313" key="2">
    <source>
        <dbReference type="EMBL" id="SDC28718.1"/>
    </source>
</evidence>
<reference evidence="3" key="1">
    <citation type="submission" date="2016-09" db="EMBL/GenBank/DDBJ databases">
        <authorList>
            <person name="Varghese N."/>
            <person name="Submissions S."/>
        </authorList>
    </citation>
    <scope>NUCLEOTIDE SEQUENCE [LARGE SCALE GENOMIC DNA]</scope>
    <source>
        <strain evidence="3">TNe-862</strain>
    </source>
</reference>
<name>A0A1G6KCW1_9BURK</name>
<organism evidence="2 3">
    <name type="scientific">Paraburkholderia lycopersici</name>
    <dbReference type="NCBI Taxonomy" id="416944"/>
    <lineage>
        <taxon>Bacteria</taxon>
        <taxon>Pseudomonadati</taxon>
        <taxon>Pseudomonadota</taxon>
        <taxon>Betaproteobacteria</taxon>
        <taxon>Burkholderiales</taxon>
        <taxon>Burkholderiaceae</taxon>
        <taxon>Paraburkholderia</taxon>
    </lineage>
</organism>
<evidence type="ECO:0000256" key="1">
    <source>
        <dbReference type="SAM" id="MobiDB-lite"/>
    </source>
</evidence>
<keyword evidence="3" id="KW-1185">Reference proteome</keyword>
<dbReference type="STRING" id="416944.SAMN05421548_105177"/>
<dbReference type="AlphaFoldDB" id="A0A1G6KCW1"/>
<evidence type="ECO:0000313" key="3">
    <source>
        <dbReference type="Proteomes" id="UP000198908"/>
    </source>
</evidence>
<dbReference type="RefSeq" id="WP_091996235.1">
    <property type="nucleotide sequence ID" value="NZ_FMYQ01000005.1"/>
</dbReference>
<feature type="region of interest" description="Disordered" evidence="1">
    <location>
        <begin position="139"/>
        <end position="160"/>
    </location>
</feature>
<accession>A0A1G6KCW1</accession>
<gene>
    <name evidence="2" type="ORF">SAMN05421548_105177</name>
</gene>
<proteinExistence type="predicted"/>
<dbReference type="Proteomes" id="UP000198908">
    <property type="component" value="Unassembled WGS sequence"/>
</dbReference>
<evidence type="ECO:0008006" key="4">
    <source>
        <dbReference type="Google" id="ProtNLM"/>
    </source>
</evidence>
<dbReference type="OrthoDB" id="9131106at2"/>
<protein>
    <recommendedName>
        <fullName evidence="4">DUF3318 domain-containing protein</fullName>
    </recommendedName>
</protein>
<sequence>MSQPQPDTAFRPRRNNRSRDLSAPQLRALRKELLLVRASVERAEMAEALVELRSTVNNLSWLRFIVPGFGHAGASGGAGVAAGLGSLLKQYPLLSSLISLIVAKPLRASVVSAARPVIKWGGLAFTAWEAYRVWQQVRRQRSTSPGRPPRDSSDEDDLTG</sequence>